<dbReference type="PANTHER" id="PTHR23221:SF7">
    <property type="entry name" value="PHOSPHATIDYLINOSITOL-GLYCAN-SPECIFIC PHOSPHOLIPASE D"/>
    <property type="match status" value="1"/>
</dbReference>
<keyword evidence="8" id="KW-1185">Reference proteome</keyword>
<gene>
    <name evidence="7" type="ORF">SAMN05421756_10624</name>
</gene>
<dbReference type="SMART" id="SM00191">
    <property type="entry name" value="Int_alpha"/>
    <property type="match status" value="7"/>
</dbReference>
<feature type="region of interest" description="Disordered" evidence="5">
    <location>
        <begin position="625"/>
        <end position="644"/>
    </location>
</feature>
<dbReference type="AlphaFoldDB" id="A0A1H9IXH2"/>
<dbReference type="InterPro" id="IPR013519">
    <property type="entry name" value="Int_alpha_beta-p"/>
</dbReference>
<dbReference type="InterPro" id="IPR013517">
    <property type="entry name" value="FG-GAP"/>
</dbReference>
<organism evidence="7 8">
    <name type="scientific">Microlunatus flavus</name>
    <dbReference type="NCBI Taxonomy" id="1036181"/>
    <lineage>
        <taxon>Bacteria</taxon>
        <taxon>Bacillati</taxon>
        <taxon>Actinomycetota</taxon>
        <taxon>Actinomycetes</taxon>
        <taxon>Propionibacteriales</taxon>
        <taxon>Propionibacteriaceae</taxon>
        <taxon>Microlunatus</taxon>
    </lineage>
</organism>
<feature type="region of interest" description="Disordered" evidence="5">
    <location>
        <begin position="271"/>
        <end position="293"/>
    </location>
</feature>
<dbReference type="Gene3D" id="2.130.10.130">
    <property type="entry name" value="Integrin alpha, N-terminal"/>
    <property type="match status" value="4"/>
</dbReference>
<dbReference type="SUPFAM" id="SSF69318">
    <property type="entry name" value="Integrin alpha N-terminal domain"/>
    <property type="match status" value="2"/>
</dbReference>
<dbReference type="PROSITE" id="PS51470">
    <property type="entry name" value="FG_GAP"/>
    <property type="match status" value="5"/>
</dbReference>
<sequence length="644" mass="64629">MLRPLKTALALAALTGGVLVVPTAARADTTATVEVVGGVVRFDASGRLGTARIAYRCFDPQAVTPRRELQTSLEQPDHVDGHAVGLPDTDLFVTCDDTARTTVVTYARTHLPDDERPAKNGKGELSFYLGSGGPGDFGPVHKKVTVTGVVGTGDRARPFDFDGDGRDDLAVGTPGESVGTEDFAGSVTVLRGVKAGTTAVDSQLWSQASSGIAGTAEFGDRFGAVVASSDFDGDGHADLAVGVPADTVSGKDEAGSVNVLYGTSSGLASAHDQQWSQASKGVPGSAEGGDRFGSALATGDFNGDGYGDLAVGVPEEAEKDLGSAGRIHVLYGSTSGLRSKGSQSWAQSSSGVRGSSERNDRFGASLAAADVDGDGRSDLAVGVPGENAGTGAVALLRGSKKGITASSDELWSQNSTGLDGTAATGDLFGAALSFGDFDADGHPDLAVGVPSKLVQPCDECDSQGAVQILRGSGQGLTTAGNRVWHVGQPGLPGDAAGANDFGQSLVSGDFDGDGAADLAVAAPGADVDDQPGAGAVYVLDGSDSGLQAHGSVLTQATAGVPGDPEPVGGFAMSLAARRFSSERDSLVVGLPGITVGGHKSAGGVLVVPGSEQGLVPSGTQLWTQASPRVDENPEDLDQFGHVAG</sequence>
<proteinExistence type="predicted"/>
<evidence type="ECO:0000256" key="2">
    <source>
        <dbReference type="ARBA" id="ARBA00022737"/>
    </source>
</evidence>
<dbReference type="GO" id="GO:0008305">
    <property type="term" value="C:integrin complex"/>
    <property type="evidence" value="ECO:0007669"/>
    <property type="project" value="InterPro"/>
</dbReference>
<name>A0A1H9IXH2_9ACTN</name>
<dbReference type="GO" id="GO:0007155">
    <property type="term" value="P:cell adhesion"/>
    <property type="evidence" value="ECO:0007669"/>
    <property type="project" value="InterPro"/>
</dbReference>
<dbReference type="STRING" id="1036181.SAMN05421756_10624"/>
<evidence type="ECO:0000256" key="1">
    <source>
        <dbReference type="ARBA" id="ARBA00022729"/>
    </source>
</evidence>
<keyword evidence="3" id="KW-0378">Hydrolase</keyword>
<keyword evidence="1 6" id="KW-0732">Signal</keyword>
<reference evidence="8" key="1">
    <citation type="submission" date="2016-10" db="EMBL/GenBank/DDBJ databases">
        <authorList>
            <person name="Varghese N."/>
            <person name="Submissions S."/>
        </authorList>
    </citation>
    <scope>NUCLEOTIDE SEQUENCE [LARGE SCALE GENOMIC DNA]</scope>
    <source>
        <strain evidence="8">CGMCC 4.6856</strain>
    </source>
</reference>
<dbReference type="Proteomes" id="UP000198504">
    <property type="component" value="Unassembled WGS sequence"/>
</dbReference>
<keyword evidence="2" id="KW-0677">Repeat</keyword>
<feature type="region of interest" description="Disordered" evidence="5">
    <location>
        <begin position="335"/>
        <end position="359"/>
    </location>
</feature>
<feature type="chain" id="PRO_5011646158" evidence="6">
    <location>
        <begin position="28"/>
        <end position="644"/>
    </location>
</feature>
<dbReference type="GO" id="GO:0016787">
    <property type="term" value="F:hydrolase activity"/>
    <property type="evidence" value="ECO:0007669"/>
    <property type="project" value="UniProtKB-KW"/>
</dbReference>
<dbReference type="PRINTS" id="PR01185">
    <property type="entry name" value="INTEGRINA"/>
</dbReference>
<accession>A0A1H9IXH2</accession>
<evidence type="ECO:0000256" key="3">
    <source>
        <dbReference type="ARBA" id="ARBA00022801"/>
    </source>
</evidence>
<evidence type="ECO:0000256" key="4">
    <source>
        <dbReference type="ARBA" id="ARBA00023180"/>
    </source>
</evidence>
<dbReference type="PANTHER" id="PTHR23221">
    <property type="entry name" value="GLYCOSYLPHOSPHATIDYLINOSITOL PHOSPHOLIPASE D"/>
    <property type="match status" value="1"/>
</dbReference>
<evidence type="ECO:0000313" key="7">
    <source>
        <dbReference type="EMBL" id="SEQ79501.1"/>
    </source>
</evidence>
<dbReference type="InterPro" id="IPR028994">
    <property type="entry name" value="Integrin_alpha_N"/>
</dbReference>
<dbReference type="RefSeq" id="WP_170854148.1">
    <property type="nucleotide sequence ID" value="NZ_FOFA01000006.1"/>
</dbReference>
<feature type="compositionally biased region" description="Low complexity" evidence="5">
    <location>
        <begin position="339"/>
        <end position="351"/>
    </location>
</feature>
<dbReference type="EMBL" id="FOFA01000006">
    <property type="protein sequence ID" value="SEQ79501.1"/>
    <property type="molecule type" value="Genomic_DNA"/>
</dbReference>
<protein>
    <submittedName>
        <fullName evidence="7">Repeat domain-containing protein</fullName>
    </submittedName>
</protein>
<keyword evidence="4" id="KW-0325">Glycoprotein</keyword>
<evidence type="ECO:0000313" key="8">
    <source>
        <dbReference type="Proteomes" id="UP000198504"/>
    </source>
</evidence>
<evidence type="ECO:0000256" key="5">
    <source>
        <dbReference type="SAM" id="MobiDB-lite"/>
    </source>
</evidence>
<feature type="signal peptide" evidence="6">
    <location>
        <begin position="1"/>
        <end position="27"/>
    </location>
</feature>
<dbReference type="InterPro" id="IPR000413">
    <property type="entry name" value="Integrin_alpha"/>
</dbReference>
<evidence type="ECO:0000256" key="6">
    <source>
        <dbReference type="SAM" id="SignalP"/>
    </source>
</evidence>
<dbReference type="Pfam" id="PF01839">
    <property type="entry name" value="FG-GAP"/>
    <property type="match status" value="6"/>
</dbReference>